<evidence type="ECO:0000256" key="1">
    <source>
        <dbReference type="ARBA" id="ARBA00004128"/>
    </source>
</evidence>
<dbReference type="InterPro" id="IPR003439">
    <property type="entry name" value="ABC_transporter-like_ATP-bd"/>
</dbReference>
<dbReference type="GO" id="GO:0005524">
    <property type="term" value="F:ATP binding"/>
    <property type="evidence" value="ECO:0007669"/>
    <property type="project" value="UniProtKB-KW"/>
</dbReference>
<feature type="transmembrane region" description="Helical" evidence="10">
    <location>
        <begin position="364"/>
        <end position="384"/>
    </location>
</feature>
<dbReference type="CDD" id="cd18580">
    <property type="entry name" value="ABC_6TM_ABCC_D2"/>
    <property type="match status" value="1"/>
</dbReference>
<keyword evidence="8 10" id="KW-0472">Membrane</keyword>
<evidence type="ECO:0000256" key="6">
    <source>
        <dbReference type="ARBA" id="ARBA00022840"/>
    </source>
</evidence>
<keyword evidence="6" id="KW-0067">ATP-binding</keyword>
<dbReference type="InterPro" id="IPR003593">
    <property type="entry name" value="AAA+_ATPase"/>
</dbReference>
<keyword evidence="3 10" id="KW-0812">Transmembrane</keyword>
<protein>
    <submittedName>
        <fullName evidence="13">ABCC1</fullName>
    </submittedName>
</protein>
<proteinExistence type="evidence at transcript level"/>
<evidence type="ECO:0000256" key="10">
    <source>
        <dbReference type="SAM" id="Phobius"/>
    </source>
</evidence>
<dbReference type="CDD" id="cd18579">
    <property type="entry name" value="ABC_6TM_ABCC_D1"/>
    <property type="match status" value="1"/>
</dbReference>
<evidence type="ECO:0000256" key="7">
    <source>
        <dbReference type="ARBA" id="ARBA00022989"/>
    </source>
</evidence>
<dbReference type="Gene3D" id="3.40.50.300">
    <property type="entry name" value="P-loop containing nucleotide triphosphate hydrolases"/>
    <property type="match status" value="2"/>
</dbReference>
<feature type="transmembrane region" description="Helical" evidence="10">
    <location>
        <begin position="390"/>
        <end position="412"/>
    </location>
</feature>
<feature type="transmembrane region" description="Helical" evidence="10">
    <location>
        <begin position="277"/>
        <end position="297"/>
    </location>
</feature>
<dbReference type="PANTHER" id="PTHR24223">
    <property type="entry name" value="ATP-BINDING CASSETTE SUB-FAMILY C"/>
    <property type="match status" value="1"/>
</dbReference>
<feature type="transmembrane region" description="Helical" evidence="10">
    <location>
        <begin position="921"/>
        <end position="943"/>
    </location>
</feature>
<feature type="transmembrane region" description="Helical" evidence="10">
    <location>
        <begin position="1023"/>
        <end position="1043"/>
    </location>
</feature>
<dbReference type="InterPro" id="IPR011527">
    <property type="entry name" value="ABC1_TM_dom"/>
</dbReference>
<evidence type="ECO:0000259" key="12">
    <source>
        <dbReference type="PROSITE" id="PS50929"/>
    </source>
</evidence>
<dbReference type="GO" id="GO:0140359">
    <property type="term" value="F:ABC-type transporter activity"/>
    <property type="evidence" value="ECO:0007669"/>
    <property type="project" value="InterPro"/>
</dbReference>
<feature type="transmembrane region" description="Helical" evidence="10">
    <location>
        <begin position="829"/>
        <end position="848"/>
    </location>
</feature>
<evidence type="ECO:0000256" key="2">
    <source>
        <dbReference type="ARBA" id="ARBA00022448"/>
    </source>
</evidence>
<name>A0A4P8ETS1_9DINO</name>
<dbReference type="PANTHER" id="PTHR24223:SF443">
    <property type="entry name" value="MULTIDRUG-RESISTANCE LIKE PROTEIN 1, ISOFORM I"/>
    <property type="match status" value="1"/>
</dbReference>
<dbReference type="PROSITE" id="PS50893">
    <property type="entry name" value="ABC_TRANSPORTER_2"/>
    <property type="match status" value="2"/>
</dbReference>
<dbReference type="Pfam" id="PF00664">
    <property type="entry name" value="ABC_membrane"/>
    <property type="match status" value="2"/>
</dbReference>
<dbReference type="PROSITE" id="PS50929">
    <property type="entry name" value="ABC_TM1F"/>
    <property type="match status" value="2"/>
</dbReference>
<reference evidence="13" key="1">
    <citation type="submission" date="2018-12" db="EMBL/GenBank/DDBJ databases">
        <title>ABC Transporters in Prorocentrum lima and Their Expression Under Different Environmental Conditions Including Okadaic Acid Production.</title>
        <authorList>
            <person name="Gu S."/>
            <person name="Xiao S.W."/>
            <person name="Zheng J.W."/>
            <person name="Li H.Y."/>
            <person name="Liu J.S."/>
            <person name="Yang W.D."/>
        </authorList>
    </citation>
    <scope>NUCLEOTIDE SEQUENCE</scope>
</reference>
<dbReference type="GO" id="GO:0005774">
    <property type="term" value="C:vacuolar membrane"/>
    <property type="evidence" value="ECO:0007669"/>
    <property type="project" value="UniProtKB-SubCell"/>
</dbReference>
<dbReference type="SUPFAM" id="SSF52540">
    <property type="entry name" value="P-loop containing nucleoside triphosphate hydrolases"/>
    <property type="match status" value="2"/>
</dbReference>
<sequence>MMEPESPQARAAPLLRGEVQRVPLDVDGNAAPGSAAAAAEAATSPMPFTGGLVSRLFFTWTFQLLKQAADTGKLEPSDLFALPAGSEPQPLYDSFTEAWRREAAAAVARGPPPGAGAGTHAASVLKTLWRVLIAKLLVVWVGRGAQTLLKFAFPYCLNSLVNYVNDEREPLWSGLRPALLLFIAQVALTLVTNHMDCWTTVIGLRTRSMLISAVFHKVVCLRLDTLAEFSSGRLNNIITTDVDAVRTLLPNLHQVLLTMPLTIAIALFSLYKTLGIAGLIGVFWMSVVILLLNPLLVRLSRKLSARQQAKTDERVRRVGETIAAIQIIKCYAWEEAAAEKVRQARQEELQYHWWLKVVYGSMGAIWQSTVPIATMFTFASYTWLNPDDRLTAATAFTAMSLLGLLQAPIFMIPGVTQQIVGASISGKRIGQLLQLPEANLPAVAGVSGLSEQVELEPPREMGPSSSGSGLSIDFEAASFTWSLGRSGAEAAATDPEAGGQAEATADFMLADLTLKVREGLLLCVVGATASGKSALIHAVLGEMPQTSGNLRGHAYVSRIQPMGFVPQQPWIFNGTVRQNVLFGEPYDEQRYLECVRSCALEQDFALLQAGDQTVVGEKGIALSGGQKARVSIARATYRAPSCGLLLIDDPYSALDAHVAREVHDTAVCKLLRRRTRVVVTNRLEFLKGCDQVLVLDAGRVEASGSYAEVCRSSRTLTDLLAAQGLQPGSDVEEDDSPQSPESAPGSADVGDSSKDVASEQESPMSAEQAETRASGNVERDVVLYYVRHLGGVFAVAALVAAYSLSELFSLSLPIWLSKWTSNPVRDEEAFYLGTYVLLSVCCVSMMAARDMVSMCVSLRAAAKLHANMLTAVLRAPMTFFQDTPQGRIINRFSKDINEIDVSLIFKVVYTLVPVLNTVGNFAVVLVSAYFSAICFAPAALIYWRVQKYYNSGCTDIKRIEKTSSSPVYNHFSSLCRENGISTVRAFHQVRQQCAISNGLVAEQQRPLYAETYVAAWLAMRLDLLGFTLTLLVSALVVFARGHLISTGSAALALKMANDTSSSMAGLVRQLSQFSMGFNCVERIKEYVTELPAEAPAVVAEHRPPPGWPSAGLLEVRNLWLQYRPGYPFVLQGLSFETAPGERIGIVGRTGAGKSSLLLALFRIVEPFSGSLVLDGQDMLTMGLQDLRASLAIIPQEAILFEGSLRANCDPFSLYSDAEVWSALESAQLSSWVNEQVAVQSREGGARLSHSPLDLMLREGGQNLSAGQRQLVAMARAILRRSKLVVLDEATASLDAATDSAIQQVVRRSFHGATTLTIAHRLQTIMDSDRVLVLQAGTIAELGPPDVLRQKEGGCFQSMVMEAERQ</sequence>
<comment type="subcellular location">
    <subcellularLocation>
        <location evidence="1">Vacuole membrane</location>
        <topology evidence="1">Multi-pass membrane protein</topology>
    </subcellularLocation>
</comment>
<dbReference type="FunFam" id="1.20.1560.10:FF:000013">
    <property type="entry name" value="ABC transporter C family member 2"/>
    <property type="match status" value="1"/>
</dbReference>
<dbReference type="SMART" id="SM00382">
    <property type="entry name" value="AAA"/>
    <property type="match status" value="2"/>
</dbReference>
<organism evidence="13">
    <name type="scientific">Prorocentrum lima</name>
    <dbReference type="NCBI Taxonomy" id="39448"/>
    <lineage>
        <taxon>Eukaryota</taxon>
        <taxon>Sar</taxon>
        <taxon>Alveolata</taxon>
        <taxon>Dinophyceae</taxon>
        <taxon>Prorocentrales</taxon>
        <taxon>Prorocentraceae</taxon>
        <taxon>Prorocentrum</taxon>
    </lineage>
</organism>
<evidence type="ECO:0000256" key="9">
    <source>
        <dbReference type="SAM" id="MobiDB-lite"/>
    </source>
</evidence>
<dbReference type="CDD" id="cd03250">
    <property type="entry name" value="ABCC_MRP_domain1"/>
    <property type="match status" value="1"/>
</dbReference>
<dbReference type="CDD" id="cd03244">
    <property type="entry name" value="ABCC_MRP_domain2"/>
    <property type="match status" value="1"/>
</dbReference>
<dbReference type="Pfam" id="PF00005">
    <property type="entry name" value="ABC_tran"/>
    <property type="match status" value="2"/>
</dbReference>
<feature type="domain" description="ABC transporter" evidence="11">
    <location>
        <begin position="472"/>
        <end position="722"/>
    </location>
</feature>
<evidence type="ECO:0000256" key="4">
    <source>
        <dbReference type="ARBA" id="ARBA00022737"/>
    </source>
</evidence>
<keyword evidence="7 10" id="KW-1133">Transmembrane helix</keyword>
<dbReference type="InterPro" id="IPR036640">
    <property type="entry name" value="ABC1_TM_sf"/>
</dbReference>
<evidence type="ECO:0000256" key="3">
    <source>
        <dbReference type="ARBA" id="ARBA00022692"/>
    </source>
</evidence>
<dbReference type="SUPFAM" id="SSF90123">
    <property type="entry name" value="ABC transporter transmembrane region"/>
    <property type="match status" value="2"/>
</dbReference>
<dbReference type="FunFam" id="3.40.50.300:FF:000997">
    <property type="entry name" value="Multidrug resistance-associated protein 1"/>
    <property type="match status" value="1"/>
</dbReference>
<accession>A0A4P8ETS1</accession>
<feature type="domain" description="ABC transporter" evidence="11">
    <location>
        <begin position="1113"/>
        <end position="1360"/>
    </location>
</feature>
<dbReference type="InterPro" id="IPR027417">
    <property type="entry name" value="P-loop_NTPase"/>
</dbReference>
<dbReference type="PROSITE" id="PS00211">
    <property type="entry name" value="ABC_TRANSPORTER_1"/>
    <property type="match status" value="2"/>
</dbReference>
<keyword evidence="4" id="KW-0677">Repeat</keyword>
<dbReference type="Gene3D" id="1.20.1560.10">
    <property type="entry name" value="ABC transporter type 1, transmembrane domain"/>
    <property type="match status" value="2"/>
</dbReference>
<dbReference type="InterPro" id="IPR017871">
    <property type="entry name" value="ABC_transporter-like_CS"/>
</dbReference>
<dbReference type="EMBL" id="MK334306">
    <property type="protein sequence ID" value="QCO69321.1"/>
    <property type="molecule type" value="mRNA"/>
</dbReference>
<dbReference type="InterPro" id="IPR044726">
    <property type="entry name" value="ABCC_6TM_D2"/>
</dbReference>
<dbReference type="InterPro" id="IPR050173">
    <property type="entry name" value="ABC_transporter_C-like"/>
</dbReference>
<dbReference type="GO" id="GO:0016887">
    <property type="term" value="F:ATP hydrolysis activity"/>
    <property type="evidence" value="ECO:0007669"/>
    <property type="project" value="InterPro"/>
</dbReference>
<evidence type="ECO:0000313" key="13">
    <source>
        <dbReference type="EMBL" id="QCO69321.1"/>
    </source>
</evidence>
<evidence type="ECO:0000256" key="8">
    <source>
        <dbReference type="ARBA" id="ARBA00023136"/>
    </source>
</evidence>
<feature type="domain" description="ABC transmembrane type-1" evidence="12">
    <location>
        <begin position="145"/>
        <end position="421"/>
    </location>
</feature>
<keyword evidence="5" id="KW-0547">Nucleotide-binding</keyword>
<evidence type="ECO:0000256" key="5">
    <source>
        <dbReference type="ARBA" id="ARBA00022741"/>
    </source>
</evidence>
<dbReference type="InterPro" id="IPR044746">
    <property type="entry name" value="ABCC_6TM_D1"/>
</dbReference>
<feature type="transmembrane region" description="Helical" evidence="10">
    <location>
        <begin position="789"/>
        <end position="809"/>
    </location>
</feature>
<feature type="region of interest" description="Disordered" evidence="9">
    <location>
        <begin position="725"/>
        <end position="773"/>
    </location>
</feature>
<feature type="domain" description="ABC transmembrane type-1" evidence="12">
    <location>
        <begin position="796"/>
        <end position="1075"/>
    </location>
</feature>
<dbReference type="FunFam" id="3.40.50.300:FF:000163">
    <property type="entry name" value="Multidrug resistance-associated protein member 4"/>
    <property type="match status" value="1"/>
</dbReference>
<evidence type="ECO:0000259" key="11">
    <source>
        <dbReference type="PROSITE" id="PS50893"/>
    </source>
</evidence>
<keyword evidence="2" id="KW-0813">Transport</keyword>